<proteinExistence type="predicted"/>
<dbReference type="GO" id="GO:0005524">
    <property type="term" value="F:ATP binding"/>
    <property type="evidence" value="ECO:0007669"/>
    <property type="project" value="UniProtKB-UniRule"/>
</dbReference>
<evidence type="ECO:0000256" key="6">
    <source>
        <dbReference type="ARBA" id="ARBA00034617"/>
    </source>
</evidence>
<comment type="catalytic activity">
    <reaction evidence="8">
        <text>ATP + H2O = ADP + phosphate + H(+)</text>
        <dbReference type="Rhea" id="RHEA:13065"/>
        <dbReference type="ChEBI" id="CHEBI:15377"/>
        <dbReference type="ChEBI" id="CHEBI:15378"/>
        <dbReference type="ChEBI" id="CHEBI:30616"/>
        <dbReference type="ChEBI" id="CHEBI:43474"/>
        <dbReference type="ChEBI" id="CHEBI:456216"/>
        <dbReference type="EC" id="5.6.2.4"/>
    </reaction>
</comment>
<keyword evidence="4 9" id="KW-0067">ATP-binding</keyword>
<keyword evidence="3 9" id="KW-0347">Helicase</keyword>
<name>A0A2M6ZHJ2_9BACT</name>
<dbReference type="Gene3D" id="1.10.486.10">
    <property type="entry name" value="PCRA, domain 4"/>
    <property type="match status" value="1"/>
</dbReference>
<evidence type="ECO:0000256" key="4">
    <source>
        <dbReference type="ARBA" id="ARBA00022840"/>
    </source>
</evidence>
<evidence type="ECO:0000256" key="9">
    <source>
        <dbReference type="PROSITE-ProRule" id="PRU00560"/>
    </source>
</evidence>
<dbReference type="GO" id="GO:0005829">
    <property type="term" value="C:cytosol"/>
    <property type="evidence" value="ECO:0007669"/>
    <property type="project" value="TreeGrafter"/>
</dbReference>
<dbReference type="PANTHER" id="PTHR11070">
    <property type="entry name" value="UVRD / RECB / PCRA DNA HELICASE FAMILY MEMBER"/>
    <property type="match status" value="1"/>
</dbReference>
<dbReference type="AlphaFoldDB" id="A0A2M6ZHJ2"/>
<dbReference type="InterPro" id="IPR014016">
    <property type="entry name" value="UvrD-like_ATP-bd"/>
</dbReference>
<evidence type="ECO:0000256" key="2">
    <source>
        <dbReference type="ARBA" id="ARBA00022801"/>
    </source>
</evidence>
<evidence type="ECO:0000256" key="3">
    <source>
        <dbReference type="ARBA" id="ARBA00022806"/>
    </source>
</evidence>
<feature type="non-terminal residue" evidence="11">
    <location>
        <position position="1"/>
    </location>
</feature>
<evidence type="ECO:0000313" key="11">
    <source>
        <dbReference type="EMBL" id="PIU51848.1"/>
    </source>
</evidence>
<dbReference type="Proteomes" id="UP000229227">
    <property type="component" value="Unassembled WGS sequence"/>
</dbReference>
<dbReference type="SUPFAM" id="SSF52540">
    <property type="entry name" value="P-loop containing nucleoside triphosphate hydrolases"/>
    <property type="match status" value="1"/>
</dbReference>
<evidence type="ECO:0000259" key="10">
    <source>
        <dbReference type="PROSITE" id="PS51198"/>
    </source>
</evidence>
<keyword evidence="2 9" id="KW-0378">Hydrolase</keyword>
<dbReference type="InterPro" id="IPR000212">
    <property type="entry name" value="DNA_helicase_UvrD/REP"/>
</dbReference>
<evidence type="ECO:0000313" key="12">
    <source>
        <dbReference type="Proteomes" id="UP000229227"/>
    </source>
</evidence>
<keyword evidence="1 9" id="KW-0547">Nucleotide-binding</keyword>
<feature type="domain" description="UvrD-like helicase ATP-binding" evidence="10">
    <location>
        <begin position="1"/>
        <end position="77"/>
    </location>
</feature>
<evidence type="ECO:0000256" key="8">
    <source>
        <dbReference type="ARBA" id="ARBA00048988"/>
    </source>
</evidence>
<comment type="caution">
    <text evidence="9">Lacks conserved residue(s) required for the propagation of feature annotation.</text>
</comment>
<dbReference type="GO" id="GO:0003677">
    <property type="term" value="F:DNA binding"/>
    <property type="evidence" value="ECO:0007669"/>
    <property type="project" value="InterPro"/>
</dbReference>
<evidence type="ECO:0000256" key="1">
    <source>
        <dbReference type="ARBA" id="ARBA00022741"/>
    </source>
</evidence>
<evidence type="ECO:0000256" key="5">
    <source>
        <dbReference type="ARBA" id="ARBA00023235"/>
    </source>
</evidence>
<dbReference type="PROSITE" id="PS51198">
    <property type="entry name" value="UVRD_HELICASE_ATP_BIND"/>
    <property type="match status" value="1"/>
</dbReference>
<gene>
    <name evidence="11" type="ORF">COS91_02250</name>
</gene>
<dbReference type="InterPro" id="IPR027417">
    <property type="entry name" value="P-loop_NTPase"/>
</dbReference>
<reference evidence="12" key="1">
    <citation type="submission" date="2017-09" db="EMBL/GenBank/DDBJ databases">
        <title>Depth-based differentiation of microbial function through sediment-hosted aquifers and enrichment of novel symbionts in the deep terrestrial subsurface.</title>
        <authorList>
            <person name="Probst A.J."/>
            <person name="Ladd B."/>
            <person name="Jarett J.K."/>
            <person name="Geller-Mcgrath D.E."/>
            <person name="Sieber C.M.K."/>
            <person name="Emerson J.B."/>
            <person name="Anantharaman K."/>
            <person name="Thomas B.C."/>
            <person name="Malmstrom R."/>
            <person name="Stieglmeier M."/>
            <person name="Klingl A."/>
            <person name="Woyke T."/>
            <person name="Ryan C.M."/>
            <person name="Banfield J.F."/>
        </authorList>
    </citation>
    <scope>NUCLEOTIDE SEQUENCE [LARGE SCALE GENOMIC DNA]</scope>
</reference>
<evidence type="ECO:0000256" key="7">
    <source>
        <dbReference type="ARBA" id="ARBA00034808"/>
    </source>
</evidence>
<keyword evidence="5" id="KW-0413">Isomerase</keyword>
<dbReference type="GO" id="GO:0016787">
    <property type="term" value="F:hydrolase activity"/>
    <property type="evidence" value="ECO:0007669"/>
    <property type="project" value="UniProtKB-UniRule"/>
</dbReference>
<protein>
    <recommendedName>
        <fullName evidence="7">DNA 3'-5' helicase</fullName>
        <ecNumber evidence="7">5.6.2.4</ecNumber>
    </recommendedName>
</protein>
<comment type="caution">
    <text evidence="11">The sequence shown here is derived from an EMBL/GenBank/DDBJ whole genome shotgun (WGS) entry which is preliminary data.</text>
</comment>
<dbReference type="EMBL" id="PEWN01000036">
    <property type="protein sequence ID" value="PIU51848.1"/>
    <property type="molecule type" value="Genomic_DNA"/>
</dbReference>
<dbReference type="GO" id="GO:0043138">
    <property type="term" value="F:3'-5' DNA helicase activity"/>
    <property type="evidence" value="ECO:0007669"/>
    <property type="project" value="UniProtKB-EC"/>
</dbReference>
<dbReference type="Gene3D" id="3.40.50.300">
    <property type="entry name" value="P-loop containing nucleotide triphosphate hydrolases"/>
    <property type="match status" value="2"/>
</dbReference>
<dbReference type="EC" id="5.6.2.4" evidence="7"/>
<sequence length="413" mass="47869">QSRAKHLLVDEYQDINAAQFRLIELLSRESRNGLFVVGDDAQSIYGFRGGDPKFILRFGEKFHGSEILPLAYSRRCHEKIMQDAIKVLKKYYTDWTGEQKLEYKVPNGEKPYIRQLPSELSEAKMVAVIARQFIQEKKSILILVPKEEFFPLITQELSKRGIVCSCPISFLPERVEIAKMFMDWVTIPSDSFKTRLVVEELINNGIAKVPGARKDKKCKPETINKRIEEETEIAKLWEHVDKENDLFSVIKNIKEPNETLLKIRDGLLKLSDLFINFKKEKRGEFIKQLAVVSGIWYDPSKLMEDITKITELLNSQSTTDLGWVQLNTMKKAKGLEADVVIMVGLEDDIVPNPMNNPVEESRLFYVSMTRAKEKLFLLHAFKRPRNISYGNDLMHKPRSRFLDIIGRESEWKK</sequence>
<dbReference type="GO" id="GO:0000725">
    <property type="term" value="P:recombinational repair"/>
    <property type="evidence" value="ECO:0007669"/>
    <property type="project" value="TreeGrafter"/>
</dbReference>
<dbReference type="Pfam" id="PF13361">
    <property type="entry name" value="UvrD_C"/>
    <property type="match status" value="1"/>
</dbReference>
<dbReference type="InterPro" id="IPR014017">
    <property type="entry name" value="DNA_helicase_UvrD-like_C"/>
</dbReference>
<dbReference type="Pfam" id="PF00580">
    <property type="entry name" value="UvrD-helicase"/>
    <property type="match status" value="1"/>
</dbReference>
<accession>A0A2M6ZHJ2</accession>
<organism evidence="11 12">
    <name type="scientific">Candidatus Desantisbacteria bacterium CG07_land_8_20_14_0_80_39_15</name>
    <dbReference type="NCBI Taxonomy" id="1974549"/>
    <lineage>
        <taxon>Bacteria</taxon>
        <taxon>Candidatus Desantisiibacteriota</taxon>
    </lineage>
</organism>
<comment type="catalytic activity">
    <reaction evidence="6">
        <text>Couples ATP hydrolysis with the unwinding of duplex DNA by translocating in the 3'-5' direction.</text>
        <dbReference type="EC" id="5.6.2.4"/>
    </reaction>
</comment>
<dbReference type="PANTHER" id="PTHR11070:SF63">
    <property type="entry name" value="DNA HELICASE IV"/>
    <property type="match status" value="1"/>
</dbReference>